<dbReference type="Proteomes" id="UP000318833">
    <property type="component" value="Unassembled WGS sequence"/>
</dbReference>
<gene>
    <name evidence="2" type="ORF">FOF46_29980</name>
</gene>
<dbReference type="Pfam" id="PF13585">
    <property type="entry name" value="CHU_C"/>
    <property type="match status" value="1"/>
</dbReference>
<feature type="domain" description="DUF7507" evidence="1">
    <location>
        <begin position="470"/>
        <end position="573"/>
    </location>
</feature>
<feature type="non-terminal residue" evidence="2">
    <location>
        <position position="1"/>
    </location>
</feature>
<dbReference type="InterPro" id="IPR047589">
    <property type="entry name" value="DUF11_rpt"/>
</dbReference>
<evidence type="ECO:0000313" key="2">
    <source>
        <dbReference type="EMBL" id="TSE03132.1"/>
    </source>
</evidence>
<evidence type="ECO:0000259" key="1">
    <source>
        <dbReference type="Pfam" id="PF24346"/>
    </source>
</evidence>
<dbReference type="OrthoDB" id="9805017at2"/>
<dbReference type="SUPFAM" id="SSF141072">
    <property type="entry name" value="CalX-like"/>
    <property type="match status" value="3"/>
</dbReference>
<reference evidence="2 3" key="1">
    <citation type="submission" date="2019-07" db="EMBL/GenBank/DDBJ databases">
        <title>The draft genome sequence of Aquimarina algiphila M91.</title>
        <authorList>
            <person name="Meng X."/>
        </authorList>
    </citation>
    <scope>NUCLEOTIDE SEQUENCE [LARGE SCALE GENOMIC DNA]</scope>
    <source>
        <strain evidence="2 3">M91</strain>
    </source>
</reference>
<keyword evidence="3" id="KW-1185">Reference proteome</keyword>
<dbReference type="NCBIfam" id="TIGR01451">
    <property type="entry name" value="B_ant_repeat"/>
    <property type="match status" value="2"/>
</dbReference>
<dbReference type="Pfam" id="PF24346">
    <property type="entry name" value="DUF7507"/>
    <property type="match status" value="2"/>
</dbReference>
<feature type="domain" description="DUF7507" evidence="1">
    <location>
        <begin position="342"/>
        <end position="439"/>
    </location>
</feature>
<dbReference type="Gene3D" id="2.60.40.10">
    <property type="entry name" value="Immunoglobulins"/>
    <property type="match status" value="1"/>
</dbReference>
<organism evidence="2 3">
    <name type="scientific">Aquimarina algiphila</name>
    <dbReference type="NCBI Taxonomy" id="2047982"/>
    <lineage>
        <taxon>Bacteria</taxon>
        <taxon>Pseudomonadati</taxon>
        <taxon>Bacteroidota</taxon>
        <taxon>Flavobacteriia</taxon>
        <taxon>Flavobacteriales</taxon>
        <taxon>Flavobacteriaceae</taxon>
        <taxon>Aquimarina</taxon>
    </lineage>
</organism>
<dbReference type="RefSeq" id="WP_143919108.1">
    <property type="nucleotide sequence ID" value="NZ_VLNR01000125.1"/>
</dbReference>
<accession>A0A554VAI0</accession>
<evidence type="ECO:0000313" key="3">
    <source>
        <dbReference type="Proteomes" id="UP000318833"/>
    </source>
</evidence>
<dbReference type="AlphaFoldDB" id="A0A554VAI0"/>
<dbReference type="InterPro" id="IPR038081">
    <property type="entry name" value="CalX-like_sf"/>
</dbReference>
<sequence length="710" mass="74204">NAPTIASVTSESETEGTDLVHTVTLSNGSSSVTNFPFSITDVTATVTADYDTPPTFSNGVTLNVAGDGVIVPAGVTSFTVTNGGEEDTIDEADETYTLSVGGTTGTGTIEDNDNAPTIASVTSESETEGTDLVHTVTLSNGSSSVTNFPFSITDVTATVTADYDTPPTFSNGVTLNVAGDGVIIPAGVTSFTVTNGGEEDTIDEADETYTLSVGGTTGTGTIEDNDNAPTIASVTSESETEGTDLVHTVTLSNGSSSITNFPFSITDVTATVTADYDTPPTFSNGVTLNVAGDGVIVPAGVTSFTVTNGGEEDTIDEADETYTLSVGGTTGTGTIIDNDETSSLSLIKTAITDGFLAGDVITYTFTVRNTGNTIISNIVIDDVLTQSVNLPVVPSTLAPNETGVVTATYAITQADINLGEVINSATVIGQNPSNDDVVDVSDSGDETIDEDGDGDPTNDPTITIIEQLPNLALTKLGVYVDANDDEVPNVGDEIRYTFTVENTGNVDINNIILEDPLPGVVIEGGPIDLSVGQAPDTVTFTGVYILTEEDILNGSVTNQATVTGQDINGNDVIDASDDPLNDTDIDLDNDGDAEDETITPIGDIFDLEDDIVIYTGISPNGDSVNDEFRIIGLEDFPKNTLQIFNRWGVKVFERDGYEQPGVSYFVGISEGRTTIREKEELPVGTYYYVLQYENNNGISKSKAGYLYINK</sequence>
<dbReference type="InterPro" id="IPR055354">
    <property type="entry name" value="DUF7507"/>
</dbReference>
<dbReference type="Gene3D" id="2.60.40.2030">
    <property type="match status" value="1"/>
</dbReference>
<dbReference type="EMBL" id="VLNR01000125">
    <property type="protein sequence ID" value="TSE03132.1"/>
    <property type="molecule type" value="Genomic_DNA"/>
</dbReference>
<comment type="caution">
    <text evidence="2">The sequence shown here is derived from an EMBL/GenBank/DDBJ whole genome shotgun (WGS) entry which is preliminary data.</text>
</comment>
<protein>
    <submittedName>
        <fullName evidence="2">DUF11 domain-containing protein</fullName>
    </submittedName>
</protein>
<proteinExistence type="predicted"/>
<dbReference type="InterPro" id="IPR013783">
    <property type="entry name" value="Ig-like_fold"/>
</dbReference>
<name>A0A554VAI0_9FLAO</name>